<gene>
    <name evidence="2" type="ORF">X970_17265</name>
</gene>
<evidence type="ECO:0000313" key="2">
    <source>
        <dbReference type="EMBL" id="AHC91151.1"/>
    </source>
</evidence>
<dbReference type="Gene3D" id="2.20.25.10">
    <property type="match status" value="1"/>
</dbReference>
<dbReference type="Proteomes" id="UP000018660">
    <property type="component" value="Chromosome"/>
</dbReference>
<dbReference type="PATRIC" id="fig|1435058.3.peg.3354"/>
<feature type="domain" description="Bacteriophage T7 DNA helicase/primase N-terminal" evidence="1">
    <location>
        <begin position="62"/>
        <end position="111"/>
    </location>
</feature>
<proteinExistence type="predicted"/>
<dbReference type="EMBL" id="CP006979">
    <property type="protein sequence ID" value="AHC91151.1"/>
    <property type="molecule type" value="Genomic_DNA"/>
</dbReference>
<dbReference type="AlphaFoldDB" id="V9V8A7"/>
<dbReference type="HOGENOM" id="CLU_136777_0_0_6"/>
<evidence type="ECO:0000259" key="1">
    <source>
        <dbReference type="Pfam" id="PF21268"/>
    </source>
</evidence>
<dbReference type="KEGG" id="pmot:X970_17265"/>
<dbReference type="SUPFAM" id="SSF56731">
    <property type="entry name" value="DNA primase core"/>
    <property type="match status" value="1"/>
</dbReference>
<dbReference type="Gene3D" id="2.20.25.180">
    <property type="match status" value="1"/>
</dbReference>
<reference evidence="2 3" key="1">
    <citation type="submission" date="2013-12" db="EMBL/GenBank/DDBJ databases">
        <title>Complete Genomes of Pseudomonas monteilii SB3078 and SB3101, two Benzene, Toluene and Ethylbenzene Degrading Bacteria used for Bioaugmentation.</title>
        <authorList>
            <person name="Dueholm M.S."/>
            <person name="Albertsen M."/>
            <person name="D'Imperio S."/>
            <person name="Tale V.P."/>
            <person name="Lewis D."/>
            <person name="Nilsen P.H."/>
            <person name="Nielsen J.L."/>
        </authorList>
    </citation>
    <scope>NUCLEOTIDE SEQUENCE [LARGE SCALE GENOMIC DNA]</scope>
    <source>
        <strain evidence="2 3">SB3101</strain>
    </source>
</reference>
<protein>
    <recommendedName>
        <fullName evidence="1">Bacteriophage T7 DNA helicase/primase N-terminal domain-containing protein</fullName>
    </recommendedName>
</protein>
<evidence type="ECO:0000313" key="3">
    <source>
        <dbReference type="Proteomes" id="UP000018660"/>
    </source>
</evidence>
<dbReference type="InterPro" id="IPR048774">
    <property type="entry name" value="Helic-prim_T7_N"/>
</dbReference>
<dbReference type="SUPFAM" id="SSF57783">
    <property type="entry name" value="Zinc beta-ribbon"/>
    <property type="match status" value="1"/>
</dbReference>
<dbReference type="RefSeq" id="WP_024087441.1">
    <property type="nucleotide sequence ID" value="NC_023076.1"/>
</dbReference>
<organism evidence="2 3">
    <name type="scientific">Pseudomonas monteilii SB3101</name>
    <dbReference type="NCBI Taxonomy" id="1435058"/>
    <lineage>
        <taxon>Bacteria</taxon>
        <taxon>Pseudomonadati</taxon>
        <taxon>Pseudomonadota</taxon>
        <taxon>Gammaproteobacteria</taxon>
        <taxon>Pseudomonadales</taxon>
        <taxon>Pseudomonadaceae</taxon>
        <taxon>Pseudomonas</taxon>
    </lineage>
</organism>
<dbReference type="Pfam" id="PF21268">
    <property type="entry name" value="Helic-prim_T7_N"/>
    <property type="match status" value="1"/>
</dbReference>
<accession>V9V8A7</accession>
<name>V9V8A7_9PSED</name>
<sequence>MSEWVQTHLPCPCGQSSDAYSINDKGWGKCFSCGKNFNEEASDSTPRGKQQVAAVKELVPFGEYRALSKRKITEETCKKFGYFVGEFKEQTVQVAPYRNTDGEVIAQNVRFASGG</sequence>